<protein>
    <submittedName>
        <fullName evidence="1">Putative ATPase domain containing protein</fullName>
    </submittedName>
</protein>
<name>A0A6M3LRA3_9ZZZZ</name>
<sequence length="422" mass="46283">MMAGIELEVTADGYAFNVPGGVAIEIERLNEESGGLTGEITIADHNGLGTRLLHSARLNLMSSQSRNTLVKSLEKACDRVKWYHVLEEVCFLAKETHRKGNPIIKIGHLPPSQKPRWMIYPFLEESGSSILFGDGSAGKSVLAAAICIAVASGQNILGKTVCQPTNTCYLDWEACAEAHDERLKALCGPLDLPVPDNIFYRRECVPLAESAPNLRRELVKEKVGLIILDSLGAACDGPPEKSDVTTRLFNAVRSFGIPWFGIHHITKSNAEGGATKPFGSVYGHNLARLTWGIEAAQEEGDDCKGITLINHKANNGRIERKRTYRMQFHNEGEEENRHAIGIEIQLCDVSEFPELLKRRPINEQIIAALRAGSKTYIALAEATGIPVDSLMMPMNRLRKAGLVDKVDGLSPVQFGLVARIQQ</sequence>
<evidence type="ECO:0000313" key="1">
    <source>
        <dbReference type="EMBL" id="QJA95115.1"/>
    </source>
</evidence>
<dbReference type="EMBL" id="MT143287">
    <property type="protein sequence ID" value="QJA95115.1"/>
    <property type="molecule type" value="Genomic_DNA"/>
</dbReference>
<accession>A0A6M3LRA3</accession>
<proteinExistence type="predicted"/>
<gene>
    <name evidence="1" type="ORF">MM415B03651_0008</name>
</gene>
<reference evidence="1" key="1">
    <citation type="submission" date="2020-03" db="EMBL/GenBank/DDBJ databases">
        <title>The deep terrestrial virosphere.</title>
        <authorList>
            <person name="Holmfeldt K."/>
            <person name="Nilsson E."/>
            <person name="Simone D."/>
            <person name="Lopez-Fernandez M."/>
            <person name="Wu X."/>
            <person name="de Brujin I."/>
            <person name="Lundin D."/>
            <person name="Andersson A."/>
            <person name="Bertilsson S."/>
            <person name="Dopson M."/>
        </authorList>
    </citation>
    <scope>NUCLEOTIDE SEQUENCE</scope>
    <source>
        <strain evidence="1">MM415B03651</strain>
    </source>
</reference>
<dbReference type="InterPro" id="IPR027417">
    <property type="entry name" value="P-loop_NTPase"/>
</dbReference>
<dbReference type="SUPFAM" id="SSF52540">
    <property type="entry name" value="P-loop containing nucleoside triphosphate hydrolases"/>
    <property type="match status" value="1"/>
</dbReference>
<dbReference type="Pfam" id="PF13481">
    <property type="entry name" value="AAA_25"/>
    <property type="match status" value="1"/>
</dbReference>
<dbReference type="Gene3D" id="3.40.50.300">
    <property type="entry name" value="P-loop containing nucleotide triphosphate hydrolases"/>
    <property type="match status" value="1"/>
</dbReference>
<dbReference type="AlphaFoldDB" id="A0A6M3LRA3"/>
<organism evidence="1">
    <name type="scientific">viral metagenome</name>
    <dbReference type="NCBI Taxonomy" id="1070528"/>
    <lineage>
        <taxon>unclassified sequences</taxon>
        <taxon>metagenomes</taxon>
        <taxon>organismal metagenomes</taxon>
    </lineage>
</organism>